<feature type="region of interest" description="Disordered" evidence="1">
    <location>
        <begin position="1"/>
        <end position="51"/>
    </location>
</feature>
<proteinExistence type="predicted"/>
<comment type="caution">
    <text evidence="2">The sequence shown here is derived from an EMBL/GenBank/DDBJ whole genome shotgun (WGS) entry which is preliminary data.</text>
</comment>
<name>A0A8J3J9T5_9ACTN</name>
<dbReference type="AlphaFoldDB" id="A0A8J3J9T5"/>
<protein>
    <submittedName>
        <fullName evidence="2">Uncharacterized protein</fullName>
    </submittedName>
</protein>
<evidence type="ECO:0000313" key="3">
    <source>
        <dbReference type="Proteomes" id="UP000612808"/>
    </source>
</evidence>
<feature type="compositionally biased region" description="Acidic residues" evidence="1">
    <location>
        <begin position="34"/>
        <end position="51"/>
    </location>
</feature>
<evidence type="ECO:0000313" key="2">
    <source>
        <dbReference type="EMBL" id="GID12747.1"/>
    </source>
</evidence>
<sequence>MINPSGGGQIIAAGEPFTLRLKKKRPAADKPDAAAEDTDRDTGDAQDEEDE</sequence>
<dbReference type="Proteomes" id="UP000612808">
    <property type="component" value="Unassembled WGS sequence"/>
</dbReference>
<gene>
    <name evidence="2" type="ORF">Aru02nite_36360</name>
</gene>
<accession>A0A8J3J9T5</accession>
<evidence type="ECO:0000256" key="1">
    <source>
        <dbReference type="SAM" id="MobiDB-lite"/>
    </source>
</evidence>
<dbReference type="EMBL" id="BOMB01000021">
    <property type="protein sequence ID" value="GID12747.1"/>
    <property type="molecule type" value="Genomic_DNA"/>
</dbReference>
<dbReference type="RefSeq" id="WP_203659009.1">
    <property type="nucleotide sequence ID" value="NZ_BAAAZM010000008.1"/>
</dbReference>
<reference evidence="2" key="1">
    <citation type="submission" date="2021-01" db="EMBL/GenBank/DDBJ databases">
        <title>Whole genome shotgun sequence of Actinocatenispora rupis NBRC 107355.</title>
        <authorList>
            <person name="Komaki H."/>
            <person name="Tamura T."/>
        </authorList>
    </citation>
    <scope>NUCLEOTIDE SEQUENCE</scope>
    <source>
        <strain evidence="2">NBRC 107355</strain>
    </source>
</reference>
<organism evidence="2 3">
    <name type="scientific">Actinocatenispora rupis</name>
    <dbReference type="NCBI Taxonomy" id="519421"/>
    <lineage>
        <taxon>Bacteria</taxon>
        <taxon>Bacillati</taxon>
        <taxon>Actinomycetota</taxon>
        <taxon>Actinomycetes</taxon>
        <taxon>Micromonosporales</taxon>
        <taxon>Micromonosporaceae</taxon>
        <taxon>Actinocatenispora</taxon>
    </lineage>
</organism>
<keyword evidence="3" id="KW-1185">Reference proteome</keyword>